<dbReference type="PANTHER" id="PTHR30373">
    <property type="entry name" value="UPF0603 PROTEIN YGCG"/>
    <property type="match status" value="1"/>
</dbReference>
<accession>A0A2V3ZI68</accession>
<evidence type="ECO:0000313" key="4">
    <source>
        <dbReference type="Proteomes" id="UP000253987"/>
    </source>
</evidence>
<dbReference type="EMBL" id="QFWX01000006">
    <property type="protein sequence ID" value="PXX89671.1"/>
    <property type="molecule type" value="Genomic_DNA"/>
</dbReference>
<keyword evidence="1" id="KW-1133">Transmembrane helix</keyword>
<name>A0A2V3ZI68_9GAMM</name>
<feature type="transmembrane region" description="Helical" evidence="1">
    <location>
        <begin position="68"/>
        <end position="86"/>
    </location>
</feature>
<keyword evidence="1" id="KW-0812">Transmembrane</keyword>
<keyword evidence="4" id="KW-1185">Reference proteome</keyword>
<feature type="transmembrane region" description="Helical" evidence="1">
    <location>
        <begin position="43"/>
        <end position="62"/>
    </location>
</feature>
<dbReference type="Gene3D" id="3.10.310.50">
    <property type="match status" value="1"/>
</dbReference>
<evidence type="ECO:0000256" key="1">
    <source>
        <dbReference type="SAM" id="Phobius"/>
    </source>
</evidence>
<dbReference type="Pfam" id="PF04536">
    <property type="entry name" value="TPM_phosphatase"/>
    <property type="match status" value="1"/>
</dbReference>
<protein>
    <recommendedName>
        <fullName evidence="2">TPM domain-containing protein</fullName>
    </recommendedName>
</protein>
<dbReference type="InterPro" id="IPR007621">
    <property type="entry name" value="TPM_dom"/>
</dbReference>
<dbReference type="RefSeq" id="WP_114613884.1">
    <property type="nucleotide sequence ID" value="NZ_QFWX01000006.1"/>
</dbReference>
<dbReference type="Proteomes" id="UP000253987">
    <property type="component" value="Unassembled WGS sequence"/>
</dbReference>
<dbReference type="PANTHER" id="PTHR30373:SF8">
    <property type="entry name" value="BLL7265 PROTEIN"/>
    <property type="match status" value="1"/>
</dbReference>
<gene>
    <name evidence="3" type="ORF">DIT71_14235</name>
</gene>
<evidence type="ECO:0000259" key="2">
    <source>
        <dbReference type="Pfam" id="PF04536"/>
    </source>
</evidence>
<evidence type="ECO:0000313" key="3">
    <source>
        <dbReference type="EMBL" id="PXX89671.1"/>
    </source>
</evidence>
<keyword evidence="1" id="KW-0472">Membrane</keyword>
<dbReference type="OrthoDB" id="5825388at2"/>
<organism evidence="3 4">
    <name type="scientific">Marinobacter vulgaris</name>
    <dbReference type="NCBI Taxonomy" id="1928331"/>
    <lineage>
        <taxon>Bacteria</taxon>
        <taxon>Pseudomonadati</taxon>
        <taxon>Pseudomonadota</taxon>
        <taxon>Gammaproteobacteria</taxon>
        <taxon>Pseudomonadales</taxon>
        <taxon>Marinobacteraceae</taxon>
        <taxon>Marinobacter</taxon>
    </lineage>
</organism>
<dbReference type="AlphaFoldDB" id="A0A2V3ZI68"/>
<comment type="caution">
    <text evidence="3">The sequence shown here is derived from an EMBL/GenBank/DDBJ whole genome shotgun (WGS) entry which is preliminary data.</text>
</comment>
<reference evidence="3 4" key="2">
    <citation type="submission" date="2018-06" db="EMBL/GenBank/DDBJ databases">
        <title>Marinobactersediminissp. nov, a moderately halophilic bacterium isolated from marine solar saltern.</title>
        <authorList>
            <person name="Zhang Y."/>
        </authorList>
    </citation>
    <scope>NUCLEOTIDE SEQUENCE [LARGE SCALE GENOMIC DNA]</scope>
    <source>
        <strain evidence="3 4">F01</strain>
    </source>
</reference>
<sequence>MTLLTNKEQQQVASAISEVERETDAELVTVLADASDNYSYIPLLWAGIIALLIPGTINYFTGSLGADWLLMVQWATFIVLCLLLQFPGVGHRLIPRPVRFWRASNMARRQFLEQNLHHTEGGVGMLVFVSEAEHYVEILVDQGISSRIGDDVWEGIVKTFTERVRSGETLTGFLECIKSCGQHLREQVPATHEKNELPNHLVLIPKQS</sequence>
<reference evidence="4" key="1">
    <citation type="submission" date="2018-05" db="EMBL/GenBank/DDBJ databases">
        <authorList>
            <person name="Lu D."/>
        </authorList>
    </citation>
    <scope>NUCLEOTIDE SEQUENCE [LARGE SCALE GENOMIC DNA]</scope>
    <source>
        <strain evidence="4">F01</strain>
    </source>
</reference>
<proteinExistence type="predicted"/>
<feature type="domain" description="TPM" evidence="2">
    <location>
        <begin position="107"/>
        <end position="181"/>
    </location>
</feature>